<dbReference type="Proteomes" id="UP000714817">
    <property type="component" value="Unassembled WGS sequence"/>
</dbReference>
<keyword evidence="1" id="KW-0472">Membrane</keyword>
<organism evidence="2 3">
    <name type="scientific">candidate division WWE3 bacterium</name>
    <dbReference type="NCBI Taxonomy" id="2053526"/>
    <lineage>
        <taxon>Bacteria</taxon>
        <taxon>Katanobacteria</taxon>
    </lineage>
</organism>
<dbReference type="AlphaFoldDB" id="A0A955IWC0"/>
<name>A0A955IWC0_UNCKA</name>
<reference evidence="2" key="1">
    <citation type="submission" date="2020-04" db="EMBL/GenBank/DDBJ databases">
        <authorList>
            <person name="Zhang T."/>
        </authorList>
    </citation>
    <scope>NUCLEOTIDE SEQUENCE</scope>
    <source>
        <strain evidence="2">HKST-UBA80</strain>
    </source>
</reference>
<protein>
    <submittedName>
        <fullName evidence="2">Uncharacterized protein</fullName>
    </submittedName>
</protein>
<proteinExistence type="predicted"/>
<keyword evidence="1" id="KW-0812">Transmembrane</keyword>
<reference evidence="2" key="2">
    <citation type="journal article" date="2021" name="Microbiome">
        <title>Successional dynamics and alternative stable states in a saline activated sludge microbial community over 9 years.</title>
        <authorList>
            <person name="Wang Y."/>
            <person name="Ye J."/>
            <person name="Ju F."/>
            <person name="Liu L."/>
            <person name="Boyd J.A."/>
            <person name="Deng Y."/>
            <person name="Parks D.H."/>
            <person name="Jiang X."/>
            <person name="Yin X."/>
            <person name="Woodcroft B.J."/>
            <person name="Tyson G.W."/>
            <person name="Hugenholtz P."/>
            <person name="Polz M.F."/>
            <person name="Zhang T."/>
        </authorList>
    </citation>
    <scope>NUCLEOTIDE SEQUENCE</scope>
    <source>
        <strain evidence="2">HKST-UBA80</strain>
    </source>
</reference>
<keyword evidence="1" id="KW-1133">Transmembrane helix</keyword>
<evidence type="ECO:0000313" key="3">
    <source>
        <dbReference type="Proteomes" id="UP000714817"/>
    </source>
</evidence>
<gene>
    <name evidence="2" type="ORF">KDA10_03325</name>
</gene>
<accession>A0A955IWC0</accession>
<feature type="transmembrane region" description="Helical" evidence="1">
    <location>
        <begin position="53"/>
        <end position="70"/>
    </location>
</feature>
<comment type="caution">
    <text evidence="2">The sequence shown here is derived from an EMBL/GenBank/DDBJ whole genome shotgun (WGS) entry which is preliminary data.</text>
</comment>
<dbReference type="EMBL" id="JAGQNY010000013">
    <property type="protein sequence ID" value="MCA9302359.1"/>
    <property type="molecule type" value="Genomic_DNA"/>
</dbReference>
<evidence type="ECO:0000313" key="2">
    <source>
        <dbReference type="EMBL" id="MCA9302359.1"/>
    </source>
</evidence>
<evidence type="ECO:0000256" key="1">
    <source>
        <dbReference type="SAM" id="Phobius"/>
    </source>
</evidence>
<sequence>MQNSKIKTLFNQNATNIRQLKLIITELSSKIHEKLRILFLYGRFSTDKNSKRTFGFFFLFYIALIFSSLSNKLGNNFALVRTKNGELYAGY</sequence>